<feature type="domain" description="AP2-like integrase N-terminal" evidence="6">
    <location>
        <begin position="10"/>
        <end position="46"/>
    </location>
</feature>
<sequence length="215" mass="25111">MSSEYKRGKTWTSSVVVNVRGEKKRKTKSGFPTKSEARRWGAEQESKRDMAGTNTPIIDLYFEWYEIFKKPNISRETRNWYLAVGHIIRDKWTQTQLDELNAKEFQKFINDYGRDHVLSSVRRVKNIIAEFVRYCVEEDYISKDFTANTKSVSAKKGKDKNLKFLEYDDMMALIEACKEDDCQTSRMILTSLYTGCRYSEVAALQPTDGTLKMTR</sequence>
<feature type="region of interest" description="Disordered" evidence="5">
    <location>
        <begin position="21"/>
        <end position="48"/>
    </location>
</feature>
<accession>A0ABM9N4R1</accession>
<dbReference type="RefSeq" id="WP_349641703.1">
    <property type="nucleotide sequence ID" value="NZ_CAWVOH010000001.1"/>
</dbReference>
<keyword evidence="2" id="KW-0229">DNA integration</keyword>
<gene>
    <name evidence="7" type="ORF">R54876_GBNLAHCA_00725</name>
</gene>
<evidence type="ECO:0000313" key="8">
    <source>
        <dbReference type="Proteomes" id="UP001314241"/>
    </source>
</evidence>
<dbReference type="SUPFAM" id="SSF56349">
    <property type="entry name" value="DNA breaking-rejoining enzymes"/>
    <property type="match status" value="1"/>
</dbReference>
<evidence type="ECO:0000256" key="3">
    <source>
        <dbReference type="ARBA" id="ARBA00023125"/>
    </source>
</evidence>
<organism evidence="7 8">
    <name type="scientific">Eupransor demetentiae</name>
    <dbReference type="NCBI Taxonomy" id="3109584"/>
    <lineage>
        <taxon>Bacteria</taxon>
        <taxon>Bacillati</taxon>
        <taxon>Bacillota</taxon>
        <taxon>Bacilli</taxon>
        <taxon>Lactobacillales</taxon>
        <taxon>Lactobacillaceae</taxon>
        <taxon>Eupransor</taxon>
    </lineage>
</organism>
<dbReference type="InterPro" id="IPR011010">
    <property type="entry name" value="DNA_brk_join_enz"/>
</dbReference>
<dbReference type="Gene3D" id="1.10.443.10">
    <property type="entry name" value="Intergrase catalytic core"/>
    <property type="match status" value="1"/>
</dbReference>
<feature type="compositionally biased region" description="Basic and acidic residues" evidence="5">
    <location>
        <begin position="35"/>
        <end position="48"/>
    </location>
</feature>
<dbReference type="PANTHER" id="PTHR30629">
    <property type="entry name" value="PROPHAGE INTEGRASE"/>
    <property type="match status" value="1"/>
</dbReference>
<dbReference type="EMBL" id="CAWVOH010000001">
    <property type="protein sequence ID" value="CAK8054164.1"/>
    <property type="molecule type" value="Genomic_DNA"/>
</dbReference>
<comment type="caution">
    <text evidence="7">The sequence shown here is derived from an EMBL/GenBank/DDBJ whole genome shotgun (WGS) entry which is preliminary data.</text>
</comment>
<dbReference type="PANTHER" id="PTHR30629:SF2">
    <property type="entry name" value="PROPHAGE INTEGRASE INTS-RELATED"/>
    <property type="match status" value="1"/>
</dbReference>
<dbReference type="InterPro" id="IPR013762">
    <property type="entry name" value="Integrase-like_cat_sf"/>
</dbReference>
<dbReference type="Gene3D" id="1.10.150.130">
    <property type="match status" value="1"/>
</dbReference>
<keyword evidence="8" id="KW-1185">Reference proteome</keyword>
<dbReference type="Pfam" id="PF14657">
    <property type="entry name" value="Arm-DNA-bind_4"/>
    <property type="match status" value="1"/>
</dbReference>
<dbReference type="Proteomes" id="UP001314241">
    <property type="component" value="Unassembled WGS sequence"/>
</dbReference>
<evidence type="ECO:0000256" key="5">
    <source>
        <dbReference type="SAM" id="MobiDB-lite"/>
    </source>
</evidence>
<comment type="similarity">
    <text evidence="1">Belongs to the 'phage' integrase family.</text>
</comment>
<keyword evidence="4" id="KW-0233">DNA recombination</keyword>
<dbReference type="InterPro" id="IPR010998">
    <property type="entry name" value="Integrase_recombinase_N"/>
</dbReference>
<proteinExistence type="inferred from homology"/>
<dbReference type="InterPro" id="IPR050808">
    <property type="entry name" value="Phage_Integrase"/>
</dbReference>
<evidence type="ECO:0000256" key="2">
    <source>
        <dbReference type="ARBA" id="ARBA00022908"/>
    </source>
</evidence>
<reference evidence="7 8" key="1">
    <citation type="submission" date="2024-01" db="EMBL/GenBank/DDBJ databases">
        <authorList>
            <person name="Botero Cardona J."/>
        </authorList>
    </citation>
    <scope>NUCLEOTIDE SEQUENCE [LARGE SCALE GENOMIC DNA]</scope>
    <source>
        <strain evidence="7 8">LMG 33000</strain>
    </source>
</reference>
<evidence type="ECO:0000256" key="1">
    <source>
        <dbReference type="ARBA" id="ARBA00008857"/>
    </source>
</evidence>
<evidence type="ECO:0000256" key="4">
    <source>
        <dbReference type="ARBA" id="ARBA00023172"/>
    </source>
</evidence>
<dbReference type="InterPro" id="IPR028259">
    <property type="entry name" value="AP2-like_int_N"/>
</dbReference>
<evidence type="ECO:0000259" key="6">
    <source>
        <dbReference type="Pfam" id="PF14657"/>
    </source>
</evidence>
<protein>
    <submittedName>
        <fullName evidence="7">Includes phage integrase (FimB)</fullName>
    </submittedName>
</protein>
<evidence type="ECO:0000313" key="7">
    <source>
        <dbReference type="EMBL" id="CAK8054164.1"/>
    </source>
</evidence>
<keyword evidence="3" id="KW-0238">DNA-binding</keyword>
<name>A0ABM9N4R1_9LACO</name>